<protein>
    <submittedName>
        <fullName evidence="1">Uncharacterized protein</fullName>
    </submittedName>
</protein>
<sequence>MSSLLNYSKRLAFVATLRSREFGFFPLACSLEARFALLLDFSSKLPSLRLVGQAGLPPLPHLQAPRLPLNAGTAYRTTPMCWPAWSDESMQFPFFRKWFQACRLSSLLNHSKRLAFVATLRSREFGFFPLACSLEARFALLLDISSKLPSLRLVGQAGLPPLPHLQAPRLPLNAGTVKIGNFAGGVTAKLGASLFGYGFIVA</sequence>
<evidence type="ECO:0000313" key="1">
    <source>
        <dbReference type="EMBL" id="QTD48508.1"/>
    </source>
</evidence>
<accession>A0A8A4TIA3</accession>
<evidence type="ECO:0000313" key="2">
    <source>
        <dbReference type="Proteomes" id="UP000663929"/>
    </source>
</evidence>
<proteinExistence type="predicted"/>
<dbReference type="Proteomes" id="UP000663929">
    <property type="component" value="Chromosome"/>
</dbReference>
<gene>
    <name evidence="1" type="ORF">J3U87_23255</name>
</gene>
<dbReference type="RefSeq" id="WP_237378162.1">
    <property type="nucleotide sequence ID" value="NZ_CP071793.1"/>
</dbReference>
<organism evidence="1 2">
    <name type="scientific">Sulfidibacter corallicola</name>
    <dbReference type="NCBI Taxonomy" id="2818388"/>
    <lineage>
        <taxon>Bacteria</taxon>
        <taxon>Pseudomonadati</taxon>
        <taxon>Acidobacteriota</taxon>
        <taxon>Holophagae</taxon>
        <taxon>Acanthopleuribacterales</taxon>
        <taxon>Acanthopleuribacteraceae</taxon>
        <taxon>Sulfidibacter</taxon>
    </lineage>
</organism>
<reference evidence="1" key="1">
    <citation type="submission" date="2021-03" db="EMBL/GenBank/DDBJ databases">
        <title>Acanthopleuribacteraceae sp. M133.</title>
        <authorList>
            <person name="Wang G."/>
        </authorList>
    </citation>
    <scope>NUCLEOTIDE SEQUENCE</scope>
    <source>
        <strain evidence="1">M133</strain>
    </source>
</reference>
<keyword evidence="2" id="KW-1185">Reference proteome</keyword>
<dbReference type="AlphaFoldDB" id="A0A8A4TIA3"/>
<dbReference type="KEGG" id="scor:J3U87_23255"/>
<name>A0A8A4TIA3_SULCO</name>
<dbReference type="EMBL" id="CP071793">
    <property type="protein sequence ID" value="QTD48508.1"/>
    <property type="molecule type" value="Genomic_DNA"/>
</dbReference>